<proteinExistence type="predicted"/>
<accession>A0A5B7E6I9</accession>
<name>A0A5B7E6I9_PORTR</name>
<gene>
    <name evidence="1" type="ORF">E2C01_022864</name>
</gene>
<reference evidence="1 2" key="1">
    <citation type="submission" date="2019-05" db="EMBL/GenBank/DDBJ databases">
        <title>Another draft genome of Portunus trituberculatus and its Hox gene families provides insights of decapod evolution.</title>
        <authorList>
            <person name="Jeong J.-H."/>
            <person name="Song I."/>
            <person name="Kim S."/>
            <person name="Choi T."/>
            <person name="Kim D."/>
            <person name="Ryu S."/>
            <person name="Kim W."/>
        </authorList>
    </citation>
    <scope>NUCLEOTIDE SEQUENCE [LARGE SCALE GENOMIC DNA]</scope>
    <source>
        <tissue evidence="1">Muscle</tissue>
    </source>
</reference>
<comment type="caution">
    <text evidence="1">The sequence shown here is derived from an EMBL/GenBank/DDBJ whole genome shotgun (WGS) entry which is preliminary data.</text>
</comment>
<keyword evidence="2" id="KW-1185">Reference proteome</keyword>
<sequence length="92" mass="9910">MPSPVPPVGALSRFLLPHCILASYLRFNLTSGLQNVSLQKAPRLLPDIHPRVKANEARPAQSGACLPHNYPPGVPAGDYMREQRAAASWGGN</sequence>
<dbReference type="EMBL" id="VSRR010002103">
    <property type="protein sequence ID" value="MPC29622.1"/>
    <property type="molecule type" value="Genomic_DNA"/>
</dbReference>
<evidence type="ECO:0000313" key="1">
    <source>
        <dbReference type="EMBL" id="MPC29622.1"/>
    </source>
</evidence>
<dbReference type="AlphaFoldDB" id="A0A5B7E6I9"/>
<evidence type="ECO:0000313" key="2">
    <source>
        <dbReference type="Proteomes" id="UP000324222"/>
    </source>
</evidence>
<dbReference type="Proteomes" id="UP000324222">
    <property type="component" value="Unassembled WGS sequence"/>
</dbReference>
<protein>
    <submittedName>
        <fullName evidence="1">Uncharacterized protein</fullName>
    </submittedName>
</protein>
<organism evidence="1 2">
    <name type="scientific">Portunus trituberculatus</name>
    <name type="common">Swimming crab</name>
    <name type="synonym">Neptunus trituberculatus</name>
    <dbReference type="NCBI Taxonomy" id="210409"/>
    <lineage>
        <taxon>Eukaryota</taxon>
        <taxon>Metazoa</taxon>
        <taxon>Ecdysozoa</taxon>
        <taxon>Arthropoda</taxon>
        <taxon>Crustacea</taxon>
        <taxon>Multicrustacea</taxon>
        <taxon>Malacostraca</taxon>
        <taxon>Eumalacostraca</taxon>
        <taxon>Eucarida</taxon>
        <taxon>Decapoda</taxon>
        <taxon>Pleocyemata</taxon>
        <taxon>Brachyura</taxon>
        <taxon>Eubrachyura</taxon>
        <taxon>Portunoidea</taxon>
        <taxon>Portunidae</taxon>
        <taxon>Portuninae</taxon>
        <taxon>Portunus</taxon>
    </lineage>
</organism>